<accession>A0A1J5GRZ1</accession>
<dbReference type="InterPro" id="IPR044911">
    <property type="entry name" value="V-type_ATPase_csu/dsu_dom_3"/>
</dbReference>
<dbReference type="PANTHER" id="PTHR38682">
    <property type="entry name" value="V-TYPE ATP SYNTHASE SUBUNIT C"/>
    <property type="match status" value="1"/>
</dbReference>
<dbReference type="SUPFAM" id="SSF103486">
    <property type="entry name" value="V-type ATP synthase subunit C"/>
    <property type="match status" value="1"/>
</dbReference>
<dbReference type="Proteomes" id="UP000230646">
    <property type="component" value="Unassembled WGS sequence"/>
</dbReference>
<dbReference type="InterPro" id="IPR035067">
    <property type="entry name" value="V-type_ATPase_csu/dsu"/>
</dbReference>
<dbReference type="Proteomes" id="UP000228560">
    <property type="component" value="Unassembled WGS sequence"/>
</dbReference>
<keyword evidence="2" id="KW-0813">Transport</keyword>
<accession>A0A2M7K6N1</accession>
<dbReference type="InterPro" id="IPR050873">
    <property type="entry name" value="V-ATPase_V0D/AC39_subunit"/>
</dbReference>
<gene>
    <name evidence="4" type="ORF">AUK42_00085</name>
    <name evidence="7" type="ORF">CO097_00695</name>
    <name evidence="6" type="ORF">COZ07_09220</name>
    <name evidence="5" type="ORF">COZ58_06215</name>
</gene>
<reference evidence="5" key="2">
    <citation type="submission" date="2017-09" db="EMBL/GenBank/DDBJ databases">
        <title>Depth-based differentiation of microbial function through sediment-hosted aquifers and enrichment of novel symbionts in the deep terrestrial subsurface.</title>
        <authorList>
            <person name="Probst A.J."/>
            <person name="Ladd B."/>
            <person name="Jarett J.K."/>
            <person name="Geller-Mcgrath D.E."/>
            <person name="Sieber C.M.K."/>
            <person name="Emerson J.B."/>
            <person name="Anantharaman K."/>
            <person name="Thomas B.C."/>
            <person name="Malmstrom R."/>
            <person name="Stieglmeier M."/>
            <person name="Klingl A."/>
            <person name="Woyke T."/>
            <person name="Ryan C.M."/>
            <person name="Banfield J.F."/>
        </authorList>
    </citation>
    <scope>NUCLEOTIDE SEQUENCE</scope>
    <source>
        <strain evidence="5">CG_4_8_14_3_um_filter_34_18</strain>
    </source>
</reference>
<evidence type="ECO:0000313" key="9">
    <source>
        <dbReference type="Proteomes" id="UP000228560"/>
    </source>
</evidence>
<dbReference type="Proteomes" id="UP000231493">
    <property type="component" value="Unassembled WGS sequence"/>
</dbReference>
<accession>A0A2M8CFX3</accession>
<dbReference type="RefSeq" id="WP_406608317.1">
    <property type="nucleotide sequence ID" value="NZ_PFKO01000338.1"/>
</dbReference>
<proteinExistence type="inferred from homology"/>
<dbReference type="EMBL" id="PFKO01000338">
    <property type="protein sequence ID" value="PIY31462.1"/>
    <property type="molecule type" value="Genomic_DNA"/>
</dbReference>
<comment type="caution">
    <text evidence="4">The sequence shown here is derived from an EMBL/GenBank/DDBJ whole genome shotgun (WGS) entry which is preliminary data.</text>
</comment>
<dbReference type="Proteomes" id="UP000182763">
    <property type="component" value="Unassembled WGS sequence"/>
</dbReference>
<evidence type="ECO:0000256" key="3">
    <source>
        <dbReference type="ARBA" id="ARBA00023065"/>
    </source>
</evidence>
<comment type="similarity">
    <text evidence="1">Belongs to the V-ATPase V0D/AC39 subunit family.</text>
</comment>
<dbReference type="STRING" id="1805029.AUK42_00085"/>
<dbReference type="PANTHER" id="PTHR38682:SF1">
    <property type="entry name" value="V-TYPE ATP SYNTHASE SUBUNIT C"/>
    <property type="match status" value="1"/>
</dbReference>
<name>A0A1J5GRZ1_9BACT</name>
<organism evidence="4 8">
    <name type="scientific">Candidatus Infernicultor aquiphilus</name>
    <dbReference type="NCBI Taxonomy" id="1805029"/>
    <lineage>
        <taxon>Bacteria</taxon>
        <taxon>Pseudomonadati</taxon>
        <taxon>Atribacterota</taxon>
        <taxon>Candidatus Phoenicimicrobiia</taxon>
        <taxon>Candidatus Pheonicimicrobiales</taxon>
        <taxon>Candidatus Phoenicimicrobiaceae</taxon>
        <taxon>Candidatus Infernicultor</taxon>
    </lineage>
</organism>
<evidence type="ECO:0000313" key="10">
    <source>
        <dbReference type="Proteomes" id="UP000230646"/>
    </source>
</evidence>
<evidence type="ECO:0000313" key="6">
    <source>
        <dbReference type="EMBL" id="PIY31462.1"/>
    </source>
</evidence>
<accession>A0A2M7PM87</accession>
<reference evidence="4 8" key="1">
    <citation type="journal article" date="2016" name="Environ. Microbiol.">
        <title>Genomic resolution of a cold subsurface aquifer community provides metabolic insights for novel microbes adapted to high CO concentrations.</title>
        <authorList>
            <person name="Probst A.J."/>
            <person name="Castelle C.J."/>
            <person name="Singh A."/>
            <person name="Brown C.T."/>
            <person name="Anantharaman K."/>
            <person name="Sharon I."/>
            <person name="Hug L.A."/>
            <person name="Burstein D."/>
            <person name="Emerson J.B."/>
            <person name="Thomas B.C."/>
            <person name="Banfield J.F."/>
        </authorList>
    </citation>
    <scope>NUCLEOTIDE SEQUENCE [LARGE SCALE GENOMIC DNA]</scope>
    <source>
        <strain evidence="4">CG2_30_33_13</strain>
    </source>
</reference>
<dbReference type="InterPro" id="IPR002843">
    <property type="entry name" value="ATPase_V0-cplx_csu/dsu"/>
</dbReference>
<dbReference type="GO" id="GO:0046961">
    <property type="term" value="F:proton-transporting ATPase activity, rotational mechanism"/>
    <property type="evidence" value="ECO:0007669"/>
    <property type="project" value="InterPro"/>
</dbReference>
<evidence type="ECO:0000313" key="4">
    <source>
        <dbReference type="EMBL" id="OIP75059.1"/>
    </source>
</evidence>
<evidence type="ECO:0000256" key="1">
    <source>
        <dbReference type="ARBA" id="ARBA00006709"/>
    </source>
</evidence>
<evidence type="ECO:0000313" key="5">
    <source>
        <dbReference type="EMBL" id="PIX33804.1"/>
    </source>
</evidence>
<keyword evidence="3" id="KW-0406">Ion transport</keyword>
<evidence type="ECO:0000256" key="2">
    <source>
        <dbReference type="ARBA" id="ARBA00022448"/>
    </source>
</evidence>
<sequence length="351" mass="41119">MFKYFTADTNNQEEYAFANGRIKKLEKGLLTKDLLDRMIKSTDTISAIKILMEGNLNNYSFDLNNPENYEDSLNRELLSSYNIIKDISKVSTFNFLYFTFASKYDFHNIKILIKSKYLKEDVSDKLISPIGTINIKKLNLAIIDEKYEDLPNSFEFLIKKIFLEYSKFKDPEIIDFILDKERYVMIFNKIKEVEVIETEENFLKRFIKINIDLNNIISSIRAKIRGEEKIFLKNFLISEGDFNIKNIVAVYDSPLSSWPEKLVYTDYKNVIELGIKYFQKNNSLMELEKLRDNFIINFTKVGKLITFGIEPLVGFMVAKENDIKNIRIILSGKLNKLLPSTIKESVRDTYV</sequence>
<protein>
    <recommendedName>
        <fullName evidence="11">V-type ATP synthase subunit C</fullName>
    </recommendedName>
</protein>
<dbReference type="Gene3D" id="1.20.1690.10">
    <property type="entry name" value="V-type ATP synthase subunit C domain"/>
    <property type="match status" value="2"/>
</dbReference>
<evidence type="ECO:0008006" key="11">
    <source>
        <dbReference type="Google" id="ProtNLM"/>
    </source>
</evidence>
<dbReference type="Pfam" id="PF01992">
    <property type="entry name" value="vATP-synt_AC39"/>
    <property type="match status" value="1"/>
</dbReference>
<dbReference type="EMBL" id="MNYY01000004">
    <property type="protein sequence ID" value="OIP75059.1"/>
    <property type="molecule type" value="Genomic_DNA"/>
</dbReference>
<reference evidence="9 10" key="3">
    <citation type="submission" date="2017-09" db="EMBL/GenBank/DDBJ databases">
        <title>Depth-based differentiation of microbial function through sediment-hosted aquifers and enrichment of novel symbionts in the deep terrestrial subsurface.</title>
        <authorList>
            <person name="Probst A.J."/>
            <person name="Ladd B."/>
            <person name="Jarett J.K."/>
            <person name="Geller-Mcgrath D.E."/>
            <person name="Sieber C.M."/>
            <person name="Emerson J.B."/>
            <person name="Anantharaman K."/>
            <person name="Thomas B.C."/>
            <person name="Malmstrom R."/>
            <person name="Stieglmeier M."/>
            <person name="Klingl A."/>
            <person name="Woyke T."/>
            <person name="Ryan C.M."/>
            <person name="Banfield J.F."/>
        </authorList>
    </citation>
    <scope>NUCLEOTIDE SEQUENCE [LARGE SCALE GENOMIC DNA]</scope>
    <source>
        <strain evidence="6">CG_4_10_14_3_um_filter_34_13</strain>
        <strain evidence="7">CG_4_9_14_3_um_filter_33_16</strain>
    </source>
</reference>
<dbReference type="AlphaFoldDB" id="A0A1J5GRZ1"/>
<dbReference type="InterPro" id="IPR036079">
    <property type="entry name" value="ATPase_csu/dsu_sf"/>
</dbReference>
<dbReference type="EMBL" id="PFIP01000127">
    <property type="protein sequence ID" value="PIX33804.1"/>
    <property type="molecule type" value="Genomic_DNA"/>
</dbReference>
<dbReference type="EMBL" id="PFTV01000018">
    <property type="protein sequence ID" value="PJB57974.1"/>
    <property type="molecule type" value="Genomic_DNA"/>
</dbReference>
<evidence type="ECO:0000313" key="7">
    <source>
        <dbReference type="EMBL" id="PJB57974.1"/>
    </source>
</evidence>
<dbReference type="Gene3D" id="1.10.132.50">
    <property type="entry name" value="ATP synthase (C/AC39) subunit, domain 3"/>
    <property type="match status" value="1"/>
</dbReference>
<evidence type="ECO:0000313" key="8">
    <source>
        <dbReference type="Proteomes" id="UP000182763"/>
    </source>
</evidence>